<accession>A0AAW0NZZ7</accession>
<keyword evidence="2" id="KW-1185">Reference proteome</keyword>
<organism evidence="1 2">
    <name type="scientific">Mugilogobius chulae</name>
    <name type="common">yellowstripe goby</name>
    <dbReference type="NCBI Taxonomy" id="88201"/>
    <lineage>
        <taxon>Eukaryota</taxon>
        <taxon>Metazoa</taxon>
        <taxon>Chordata</taxon>
        <taxon>Craniata</taxon>
        <taxon>Vertebrata</taxon>
        <taxon>Euteleostomi</taxon>
        <taxon>Actinopterygii</taxon>
        <taxon>Neopterygii</taxon>
        <taxon>Teleostei</taxon>
        <taxon>Neoteleostei</taxon>
        <taxon>Acanthomorphata</taxon>
        <taxon>Gobiaria</taxon>
        <taxon>Gobiiformes</taxon>
        <taxon>Gobioidei</taxon>
        <taxon>Gobiidae</taxon>
        <taxon>Gobionellinae</taxon>
        <taxon>Mugilogobius</taxon>
    </lineage>
</organism>
<dbReference type="Proteomes" id="UP001460270">
    <property type="component" value="Unassembled WGS sequence"/>
</dbReference>
<protein>
    <submittedName>
        <fullName evidence="1">Uncharacterized protein</fullName>
    </submittedName>
</protein>
<proteinExistence type="predicted"/>
<evidence type="ECO:0000313" key="2">
    <source>
        <dbReference type="Proteomes" id="UP001460270"/>
    </source>
</evidence>
<dbReference type="EMBL" id="JBBPFD010000012">
    <property type="protein sequence ID" value="KAK7905057.1"/>
    <property type="molecule type" value="Genomic_DNA"/>
</dbReference>
<comment type="caution">
    <text evidence="1">The sequence shown here is derived from an EMBL/GenBank/DDBJ whole genome shotgun (WGS) entry which is preliminary data.</text>
</comment>
<gene>
    <name evidence="1" type="ORF">WMY93_017664</name>
</gene>
<name>A0AAW0NZZ7_9GOBI</name>
<evidence type="ECO:0000313" key="1">
    <source>
        <dbReference type="EMBL" id="KAK7905057.1"/>
    </source>
</evidence>
<dbReference type="AlphaFoldDB" id="A0AAW0NZZ7"/>
<reference evidence="2" key="1">
    <citation type="submission" date="2024-04" db="EMBL/GenBank/DDBJ databases">
        <title>Salinicola lusitanus LLJ914,a marine bacterium isolated from the Okinawa Trough.</title>
        <authorList>
            <person name="Li J."/>
        </authorList>
    </citation>
    <scope>NUCLEOTIDE SEQUENCE [LARGE SCALE GENOMIC DNA]</scope>
</reference>
<sequence length="277" mass="29996">MPLLKDVAEMQHKKDSYQTDKQATVELEMKAAMMKECGGLKQQLRTSQDECLAGGAGQDQVQLSAAGFKEVRATAPLAGDHVLYIPTTSQAGREKLALQLQRNSSLEQDQSSKEESTLLDEMCATSQQRLQRSEEQLLLQVQRSQCRLSNKRTALAAGSEEQCSGAGAKGNKRTALAAGSKNCAGELRNKRTALAAQYCRQADKKTAAAGCRRLGKEACAVRLAGAGAEGNNRTAHPAGGKMHHTGTYAAKKKSTHNKAHTLLKNIHIWEYMDGQEN</sequence>